<dbReference type="AlphaFoldDB" id="A0A0D3KFS9"/>
<reference evidence="2" key="2">
    <citation type="submission" date="2024-10" db="UniProtKB">
        <authorList>
            <consortium name="EnsemblProtists"/>
        </authorList>
    </citation>
    <scope>IDENTIFICATION</scope>
</reference>
<protein>
    <submittedName>
        <fullName evidence="2">Uncharacterized protein</fullName>
    </submittedName>
</protein>
<evidence type="ECO:0000313" key="2">
    <source>
        <dbReference type="EnsemblProtists" id="EOD34614"/>
    </source>
</evidence>
<reference evidence="3" key="1">
    <citation type="journal article" date="2013" name="Nature">
        <title>Pan genome of the phytoplankton Emiliania underpins its global distribution.</title>
        <authorList>
            <person name="Read B.A."/>
            <person name="Kegel J."/>
            <person name="Klute M.J."/>
            <person name="Kuo A."/>
            <person name="Lefebvre S.C."/>
            <person name="Maumus F."/>
            <person name="Mayer C."/>
            <person name="Miller J."/>
            <person name="Monier A."/>
            <person name="Salamov A."/>
            <person name="Young J."/>
            <person name="Aguilar M."/>
            <person name="Claverie J.M."/>
            <person name="Frickenhaus S."/>
            <person name="Gonzalez K."/>
            <person name="Herman E.K."/>
            <person name="Lin Y.C."/>
            <person name="Napier J."/>
            <person name="Ogata H."/>
            <person name="Sarno A.F."/>
            <person name="Shmutz J."/>
            <person name="Schroeder D."/>
            <person name="de Vargas C."/>
            <person name="Verret F."/>
            <person name="von Dassow P."/>
            <person name="Valentin K."/>
            <person name="Van de Peer Y."/>
            <person name="Wheeler G."/>
            <person name="Dacks J.B."/>
            <person name="Delwiche C.F."/>
            <person name="Dyhrman S.T."/>
            <person name="Glockner G."/>
            <person name="John U."/>
            <person name="Richards T."/>
            <person name="Worden A.Z."/>
            <person name="Zhang X."/>
            <person name="Grigoriev I.V."/>
            <person name="Allen A.E."/>
            <person name="Bidle K."/>
            <person name="Borodovsky M."/>
            <person name="Bowler C."/>
            <person name="Brownlee C."/>
            <person name="Cock J.M."/>
            <person name="Elias M."/>
            <person name="Gladyshev V.N."/>
            <person name="Groth M."/>
            <person name="Guda C."/>
            <person name="Hadaegh A."/>
            <person name="Iglesias-Rodriguez M.D."/>
            <person name="Jenkins J."/>
            <person name="Jones B.M."/>
            <person name="Lawson T."/>
            <person name="Leese F."/>
            <person name="Lindquist E."/>
            <person name="Lobanov A."/>
            <person name="Lomsadze A."/>
            <person name="Malik S.B."/>
            <person name="Marsh M.E."/>
            <person name="Mackinder L."/>
            <person name="Mock T."/>
            <person name="Mueller-Roeber B."/>
            <person name="Pagarete A."/>
            <person name="Parker M."/>
            <person name="Probert I."/>
            <person name="Quesneville H."/>
            <person name="Raines C."/>
            <person name="Rensing S.A."/>
            <person name="Riano-Pachon D.M."/>
            <person name="Richier S."/>
            <person name="Rokitta S."/>
            <person name="Shiraiwa Y."/>
            <person name="Soanes D.M."/>
            <person name="van der Giezen M."/>
            <person name="Wahlund T.M."/>
            <person name="Williams B."/>
            <person name="Wilson W."/>
            <person name="Wolfe G."/>
            <person name="Wurch L.L."/>
        </authorList>
    </citation>
    <scope>NUCLEOTIDE SEQUENCE</scope>
</reference>
<keyword evidence="3" id="KW-1185">Reference proteome</keyword>
<name>A0A0D3KFS9_EMIH1</name>
<organism evidence="2 3">
    <name type="scientific">Emiliania huxleyi (strain CCMP1516)</name>
    <dbReference type="NCBI Taxonomy" id="280463"/>
    <lineage>
        <taxon>Eukaryota</taxon>
        <taxon>Haptista</taxon>
        <taxon>Haptophyta</taxon>
        <taxon>Prymnesiophyceae</taxon>
        <taxon>Isochrysidales</taxon>
        <taxon>Noelaerhabdaceae</taxon>
        <taxon>Emiliania</taxon>
    </lineage>
</organism>
<dbReference type="RefSeq" id="XP_005787043.1">
    <property type="nucleotide sequence ID" value="XM_005786986.1"/>
</dbReference>
<evidence type="ECO:0000256" key="1">
    <source>
        <dbReference type="SAM" id="MobiDB-lite"/>
    </source>
</evidence>
<dbReference type="PaxDb" id="2903-EOD34614"/>
<dbReference type="HOGENOM" id="CLU_1656733_0_0_1"/>
<sequence length="163" mass="18108">MLRPVEVLLDLTDDSLLTLAFVIGENRVPSVRRQRALMWDSPITSAAIELKALSCTCHALHTLLAPHLTTLREHLLEKLRCSQGSTDVTRRRLADQTLLLWRSALLKPQHRCAALAEDRVAVNPAQLAATEREIAALTLPADGRARPRSRTTRSRLKLAPAQS</sequence>
<proteinExistence type="predicted"/>
<dbReference type="KEGG" id="ehx:EMIHUDRAFT_441190"/>
<feature type="compositionally biased region" description="Basic residues" evidence="1">
    <location>
        <begin position="146"/>
        <end position="156"/>
    </location>
</feature>
<dbReference type="Proteomes" id="UP000013827">
    <property type="component" value="Unassembled WGS sequence"/>
</dbReference>
<dbReference type="EnsemblProtists" id="EOD34614">
    <property type="protein sequence ID" value="EOD34614"/>
    <property type="gene ID" value="EMIHUDRAFT_441190"/>
</dbReference>
<accession>A0A0D3KFS9</accession>
<feature type="region of interest" description="Disordered" evidence="1">
    <location>
        <begin position="142"/>
        <end position="163"/>
    </location>
</feature>
<dbReference type="GeneID" id="17279884"/>
<evidence type="ECO:0000313" key="3">
    <source>
        <dbReference type="Proteomes" id="UP000013827"/>
    </source>
</evidence>